<gene>
    <name evidence="2" type="ORF">BRAFLDRAFT_64588</name>
</gene>
<evidence type="ECO:0000256" key="1">
    <source>
        <dbReference type="SAM" id="MobiDB-lite"/>
    </source>
</evidence>
<dbReference type="InParanoid" id="C3Z6V0"/>
<protein>
    <submittedName>
        <fullName evidence="2">Uncharacterized protein</fullName>
    </submittedName>
</protein>
<reference evidence="2" key="1">
    <citation type="journal article" date="2008" name="Nature">
        <title>The amphioxus genome and the evolution of the chordate karyotype.</title>
        <authorList>
            <consortium name="US DOE Joint Genome Institute (JGI-PGF)"/>
            <person name="Putnam N.H."/>
            <person name="Butts T."/>
            <person name="Ferrier D.E.K."/>
            <person name="Furlong R.F."/>
            <person name="Hellsten U."/>
            <person name="Kawashima T."/>
            <person name="Robinson-Rechavi M."/>
            <person name="Shoguchi E."/>
            <person name="Terry A."/>
            <person name="Yu J.-K."/>
            <person name="Benito-Gutierrez E.L."/>
            <person name="Dubchak I."/>
            <person name="Garcia-Fernandez J."/>
            <person name="Gibson-Brown J.J."/>
            <person name="Grigoriev I.V."/>
            <person name="Horton A.C."/>
            <person name="de Jong P.J."/>
            <person name="Jurka J."/>
            <person name="Kapitonov V.V."/>
            <person name="Kohara Y."/>
            <person name="Kuroki Y."/>
            <person name="Lindquist E."/>
            <person name="Lucas S."/>
            <person name="Osoegawa K."/>
            <person name="Pennacchio L.A."/>
            <person name="Salamov A.A."/>
            <person name="Satou Y."/>
            <person name="Sauka-Spengler T."/>
            <person name="Schmutz J."/>
            <person name="Shin-I T."/>
            <person name="Toyoda A."/>
            <person name="Bronner-Fraser M."/>
            <person name="Fujiyama A."/>
            <person name="Holland L.Z."/>
            <person name="Holland P.W.H."/>
            <person name="Satoh N."/>
            <person name="Rokhsar D.S."/>
        </authorList>
    </citation>
    <scope>NUCLEOTIDE SEQUENCE [LARGE SCALE GENOMIC DNA]</scope>
    <source>
        <strain evidence="2">S238N-H82</strain>
        <tissue evidence="2">Testes</tissue>
    </source>
</reference>
<dbReference type="AlphaFoldDB" id="C3Z6V0"/>
<feature type="compositionally biased region" description="Pro residues" evidence="1">
    <location>
        <begin position="1"/>
        <end position="10"/>
    </location>
</feature>
<proteinExistence type="predicted"/>
<sequence length="188" mass="20587">MSEPAEPTPAPGGCDDTGSPESSTDDPLKSPAPAPQPTDGQADSSSESDDNKSTSSCEPERESSEEISAAMSEEGKPEASPPPRSPRPCNDEIVPDPPTSGDESEERSEAQDVQPYPELAPTAFCFLKQTHKPRLWCFSGQVRNQDKSIALSCNARCQMATLWFWFTSFLRSLFMMFWSIELPHFPAI</sequence>
<organism>
    <name type="scientific">Branchiostoma floridae</name>
    <name type="common">Florida lancelet</name>
    <name type="synonym">Amphioxus</name>
    <dbReference type="NCBI Taxonomy" id="7739"/>
    <lineage>
        <taxon>Eukaryota</taxon>
        <taxon>Metazoa</taxon>
        <taxon>Chordata</taxon>
        <taxon>Cephalochordata</taxon>
        <taxon>Leptocardii</taxon>
        <taxon>Amphioxiformes</taxon>
        <taxon>Branchiostomatidae</taxon>
        <taxon>Branchiostoma</taxon>
    </lineage>
</organism>
<dbReference type="EMBL" id="GG666590">
    <property type="protein sequence ID" value="EEN51546.1"/>
    <property type="molecule type" value="Genomic_DNA"/>
</dbReference>
<evidence type="ECO:0000313" key="2">
    <source>
        <dbReference type="EMBL" id="EEN51546.1"/>
    </source>
</evidence>
<feature type="region of interest" description="Disordered" evidence="1">
    <location>
        <begin position="1"/>
        <end position="115"/>
    </location>
</feature>
<accession>C3Z6V0</accession>
<name>C3Z6V0_BRAFL</name>